<organism evidence="1 2">
    <name type="scientific">Bacillus infantis NRRL B-14911</name>
    <dbReference type="NCBI Taxonomy" id="1367477"/>
    <lineage>
        <taxon>Bacteria</taxon>
        <taxon>Bacillati</taxon>
        <taxon>Bacillota</taxon>
        <taxon>Bacilli</taxon>
        <taxon>Bacillales</taxon>
        <taxon>Bacillaceae</taxon>
        <taxon>Bacillus</taxon>
    </lineage>
</organism>
<proteinExistence type="predicted"/>
<gene>
    <name evidence="1" type="ORF">N288_20760</name>
</gene>
<reference evidence="1 2" key="1">
    <citation type="submission" date="2013-07" db="EMBL/GenBank/DDBJ databases">
        <title>Complete genome sequence of Bacillus infantis NRRL B-14911 that has potential to induce cardiac disease by antigenic mimicry.</title>
        <authorList>
            <person name="Massilamany C."/>
            <person name="Smith T.P.L."/>
            <person name="Loy J.D."/>
            <person name="Barletta R."/>
            <person name="Reddy J."/>
        </authorList>
    </citation>
    <scope>NUCLEOTIDE SEQUENCE [LARGE SCALE GENOMIC DNA]</scope>
    <source>
        <strain evidence="1 2">NRRL B-14911</strain>
    </source>
</reference>
<accession>U5LF06</accession>
<sequence>MHKKILASIILFGFLFAGAWVLEAKDKREFFYSDTEEEMVEVMPAESGQGPDKRKIKAFESREYVRVEAGVDVLPHK</sequence>
<dbReference type="Proteomes" id="UP000017805">
    <property type="component" value="Chromosome"/>
</dbReference>
<evidence type="ECO:0000313" key="1">
    <source>
        <dbReference type="EMBL" id="AGX05998.1"/>
    </source>
</evidence>
<dbReference type="AlphaFoldDB" id="U5LF06"/>
<protein>
    <submittedName>
        <fullName evidence="1">Uncharacterized protein</fullName>
    </submittedName>
</protein>
<dbReference type="EMBL" id="CP006643">
    <property type="protein sequence ID" value="AGX05998.1"/>
    <property type="molecule type" value="Genomic_DNA"/>
</dbReference>
<name>U5LF06_9BACI</name>
<dbReference type="HOGENOM" id="CLU_2614621_0_0_9"/>
<evidence type="ECO:0000313" key="2">
    <source>
        <dbReference type="Proteomes" id="UP000017805"/>
    </source>
</evidence>
<dbReference type="KEGG" id="bif:N288_20760"/>
<dbReference type="PATRIC" id="fig|1367477.3.peg.4133"/>
<keyword evidence="2" id="KW-1185">Reference proteome</keyword>